<feature type="compositionally biased region" description="Low complexity" evidence="1">
    <location>
        <begin position="1"/>
        <end position="17"/>
    </location>
</feature>
<dbReference type="AlphaFoldDB" id="A0A8K0UM64"/>
<feature type="compositionally biased region" description="Polar residues" evidence="1">
    <location>
        <begin position="176"/>
        <end position="187"/>
    </location>
</feature>
<feature type="compositionally biased region" description="Polar residues" evidence="1">
    <location>
        <begin position="123"/>
        <end position="133"/>
    </location>
</feature>
<proteinExistence type="predicted"/>
<feature type="compositionally biased region" description="Polar residues" evidence="1">
    <location>
        <begin position="896"/>
        <end position="906"/>
    </location>
</feature>
<feature type="compositionally biased region" description="Low complexity" evidence="1">
    <location>
        <begin position="626"/>
        <end position="645"/>
    </location>
</feature>
<dbReference type="OrthoDB" id="3195323at2759"/>
<feature type="region of interest" description="Disordered" evidence="1">
    <location>
        <begin position="690"/>
        <end position="715"/>
    </location>
</feature>
<comment type="caution">
    <text evidence="2">The sequence shown here is derived from an EMBL/GenBank/DDBJ whole genome shotgun (WGS) entry which is preliminary data.</text>
</comment>
<feature type="region of interest" description="Disordered" evidence="1">
    <location>
        <begin position="1"/>
        <end position="153"/>
    </location>
</feature>
<feature type="region of interest" description="Disordered" evidence="1">
    <location>
        <begin position="176"/>
        <end position="361"/>
    </location>
</feature>
<feature type="compositionally biased region" description="Polar residues" evidence="1">
    <location>
        <begin position="865"/>
        <end position="880"/>
    </location>
</feature>
<reference evidence="2" key="1">
    <citation type="journal article" date="2021" name="New Phytol.">
        <title>Evolutionary innovations through gain and loss of genes in the ectomycorrhizal Boletales.</title>
        <authorList>
            <person name="Wu G."/>
            <person name="Miyauchi S."/>
            <person name="Morin E."/>
            <person name="Kuo A."/>
            <person name="Drula E."/>
            <person name="Varga T."/>
            <person name="Kohler A."/>
            <person name="Feng B."/>
            <person name="Cao Y."/>
            <person name="Lipzen A."/>
            <person name="Daum C."/>
            <person name="Hundley H."/>
            <person name="Pangilinan J."/>
            <person name="Johnson J."/>
            <person name="Barry K."/>
            <person name="LaButti K."/>
            <person name="Ng V."/>
            <person name="Ahrendt S."/>
            <person name="Min B."/>
            <person name="Choi I.G."/>
            <person name="Park H."/>
            <person name="Plett J.M."/>
            <person name="Magnuson J."/>
            <person name="Spatafora J.W."/>
            <person name="Nagy L.G."/>
            <person name="Henrissat B."/>
            <person name="Grigoriev I.V."/>
            <person name="Yang Z.L."/>
            <person name="Xu J."/>
            <person name="Martin F.M."/>
        </authorList>
    </citation>
    <scope>NUCLEOTIDE SEQUENCE</scope>
    <source>
        <strain evidence="2">KKN 215</strain>
    </source>
</reference>
<feature type="compositionally biased region" description="Polar residues" evidence="1">
    <location>
        <begin position="740"/>
        <end position="752"/>
    </location>
</feature>
<feature type="region of interest" description="Disordered" evidence="1">
    <location>
        <begin position="973"/>
        <end position="997"/>
    </location>
</feature>
<feature type="compositionally biased region" description="Basic residues" evidence="1">
    <location>
        <begin position="562"/>
        <end position="573"/>
    </location>
</feature>
<organism evidence="2 3">
    <name type="scientific">Cristinia sonorae</name>
    <dbReference type="NCBI Taxonomy" id="1940300"/>
    <lineage>
        <taxon>Eukaryota</taxon>
        <taxon>Fungi</taxon>
        <taxon>Dikarya</taxon>
        <taxon>Basidiomycota</taxon>
        <taxon>Agaricomycotina</taxon>
        <taxon>Agaricomycetes</taxon>
        <taxon>Agaricomycetidae</taxon>
        <taxon>Agaricales</taxon>
        <taxon>Pleurotineae</taxon>
        <taxon>Stephanosporaceae</taxon>
        <taxon>Cristinia</taxon>
    </lineage>
</organism>
<feature type="compositionally biased region" description="Polar residues" evidence="1">
    <location>
        <begin position="348"/>
        <end position="361"/>
    </location>
</feature>
<evidence type="ECO:0000313" key="3">
    <source>
        <dbReference type="Proteomes" id="UP000813824"/>
    </source>
</evidence>
<keyword evidence="3" id="KW-1185">Reference proteome</keyword>
<feature type="region of interest" description="Disordered" evidence="1">
    <location>
        <begin position="546"/>
        <end position="652"/>
    </location>
</feature>
<evidence type="ECO:0000313" key="2">
    <source>
        <dbReference type="EMBL" id="KAH8099268.1"/>
    </source>
</evidence>
<feature type="compositionally biased region" description="Polar residues" evidence="1">
    <location>
        <begin position="510"/>
        <end position="524"/>
    </location>
</feature>
<feature type="compositionally biased region" description="Low complexity" evidence="1">
    <location>
        <begin position="40"/>
        <end position="56"/>
    </location>
</feature>
<sequence length="1028" mass="110462">MSSTTQPKSSSSWWSRSKSTKDLPPLHTVPSAPEKSSIHSNATSAKSSASSKFNSFVTTAIGKKPKKHAIAIQDPPPSISVRPSPAPTLSGRSTAEHSPLTSPHSIRPPNLDYSRSLRHYDVDQSSDFQSEPRTPSDHPRDRSSYQHSLLTMSDPDPFASGAMLFSPFAPDFNRSSVYSDNSLLDPNSSKRPDPAYFNRISYGSSSSNSHSNPSEGHGARSTLSSSGRSQISRRPSEASSRLPERHRRQTSTGIESAVVASAFARNRADMHPGSSSSHSTITDRHMRSTPSGAPGHPGSPRPSPSVLRARGMTVGSTMRPSTASGILGQSTSGGSVMSPEPLRRKASETFSTGRTSDRSFATSASPITFSRTRTSSTDTNSTTFPTTTATPVVLVRKASSSRLLVPSLDVAPPSTNLPPTPPSPSGLSSFLGTIDDFHAELNFTEPISSSASTLSFASQIDLTDIGDDMMHHLIRDSFIDQDIPASYADISPPSTLRGLNSRNNGSSSSMSKTFGPSVPATPTKTLKKAMSQSSLLGKRYSANSVASSILSNEDPSPIPLKGPKKQRSFHHTRIPLPPLPSLRYASSQTNTTSSIPNDSPTSSSFSPTDSKRPPTSPPHTRKRLFSGSSMRRNSQSQQNSPISPTQDDDLRSLASIDSSNDRRAKSAKPIMMSFATFGNHVSLVTENACISPSWDDPPPPPPKRRESQQSEYVPQYIMSPEALLKLEEELAAEAERKNKQNALNAPSSSGTKFQLEPEDFGLQSSIRRPSSTRSRTHSGASAASTSLAHFSREDSSSSGDGAIGGLSPRSRVASTKSGKKGLSELEPSRIGSRSNSVMAHTVTRPPLGQRRPSTAQPRLSPPSSPSTIRHSSPERPSTALSPPPRARQPSRDQFLPGSSSNTTSPFNKRASIMPINPLSPPPRRKNSQASTMVFSEAREPPREPPRLGPTRPPSSFDPQRILARRSIMKKPSFLEIDDDAEHDTDGTEKLVSASSKPLADSAIMESSFLDLERGSFDSFRSEDDGVVF</sequence>
<dbReference type="Proteomes" id="UP000813824">
    <property type="component" value="Unassembled WGS sequence"/>
</dbReference>
<feature type="compositionally biased region" description="Low complexity" evidence="1">
    <location>
        <begin position="496"/>
        <end position="509"/>
    </location>
</feature>
<feature type="compositionally biased region" description="Polar residues" evidence="1">
    <location>
        <begin position="221"/>
        <end position="239"/>
    </location>
</feature>
<feature type="compositionally biased region" description="Low complexity" evidence="1">
    <location>
        <begin position="201"/>
        <end position="214"/>
    </location>
</feature>
<evidence type="ECO:0000256" key="1">
    <source>
        <dbReference type="SAM" id="MobiDB-lite"/>
    </source>
</evidence>
<feature type="region of interest" description="Disordered" evidence="1">
    <location>
        <begin position="738"/>
        <end position="757"/>
    </location>
</feature>
<feature type="compositionally biased region" description="Low complexity" evidence="1">
    <location>
        <begin position="589"/>
        <end position="608"/>
    </location>
</feature>
<accession>A0A8K0UM64</accession>
<feature type="region of interest" description="Disordered" evidence="1">
    <location>
        <begin position="762"/>
        <end position="960"/>
    </location>
</feature>
<feature type="compositionally biased region" description="Polar residues" evidence="1">
    <location>
        <begin position="314"/>
        <end position="335"/>
    </location>
</feature>
<feature type="compositionally biased region" description="Low complexity" evidence="1">
    <location>
        <begin position="764"/>
        <end position="773"/>
    </location>
</feature>
<feature type="compositionally biased region" description="Basic and acidic residues" evidence="1">
    <location>
        <begin position="134"/>
        <end position="144"/>
    </location>
</feature>
<dbReference type="EMBL" id="JAEVFJ010000020">
    <property type="protein sequence ID" value="KAH8099268.1"/>
    <property type="molecule type" value="Genomic_DNA"/>
</dbReference>
<feature type="region of interest" description="Disordered" evidence="1">
    <location>
        <begin position="489"/>
        <end position="524"/>
    </location>
</feature>
<feature type="compositionally biased region" description="Basic and acidic residues" evidence="1">
    <location>
        <begin position="936"/>
        <end position="945"/>
    </location>
</feature>
<protein>
    <submittedName>
        <fullName evidence="2">Uncharacterized protein</fullName>
    </submittedName>
</protein>
<name>A0A8K0UM64_9AGAR</name>
<gene>
    <name evidence="2" type="ORF">BXZ70DRAFT_1009086</name>
</gene>
<feature type="compositionally biased region" description="Polar residues" evidence="1">
    <location>
        <begin position="779"/>
        <end position="788"/>
    </location>
</feature>